<feature type="region of interest" description="Disordered" evidence="1">
    <location>
        <begin position="272"/>
        <end position="316"/>
    </location>
</feature>
<protein>
    <submittedName>
        <fullName evidence="3">CAP</fullName>
    </submittedName>
</protein>
<feature type="compositionally biased region" description="Basic and acidic residues" evidence="1">
    <location>
        <begin position="276"/>
        <end position="291"/>
    </location>
</feature>
<feature type="compositionally biased region" description="Low complexity" evidence="1">
    <location>
        <begin position="232"/>
        <end position="243"/>
    </location>
</feature>
<feature type="compositionally biased region" description="Polar residues" evidence="1">
    <location>
        <begin position="151"/>
        <end position="160"/>
    </location>
</feature>
<keyword evidence="2" id="KW-1185">Reference proteome</keyword>
<feature type="compositionally biased region" description="Basic and acidic residues" evidence="1">
    <location>
        <begin position="752"/>
        <end position="763"/>
    </location>
</feature>
<dbReference type="AlphaFoldDB" id="A0A7I4YDU6"/>
<feature type="region of interest" description="Disordered" evidence="1">
    <location>
        <begin position="718"/>
        <end position="763"/>
    </location>
</feature>
<feature type="compositionally biased region" description="Basic and acidic residues" evidence="1">
    <location>
        <begin position="106"/>
        <end position="115"/>
    </location>
</feature>
<evidence type="ECO:0000256" key="1">
    <source>
        <dbReference type="SAM" id="MobiDB-lite"/>
    </source>
</evidence>
<feature type="compositionally biased region" description="Basic and acidic residues" evidence="1">
    <location>
        <begin position="475"/>
        <end position="489"/>
    </location>
</feature>
<reference evidence="3" key="1">
    <citation type="submission" date="2020-12" db="UniProtKB">
        <authorList>
            <consortium name="WormBaseParasite"/>
        </authorList>
    </citation>
    <scope>IDENTIFICATION</scope>
    <source>
        <strain evidence="3">MHco3</strain>
    </source>
</reference>
<feature type="region of interest" description="Disordered" evidence="1">
    <location>
        <begin position="12"/>
        <end position="128"/>
    </location>
</feature>
<feature type="compositionally biased region" description="Basic and acidic residues" evidence="1">
    <location>
        <begin position="301"/>
        <end position="312"/>
    </location>
</feature>
<feature type="compositionally biased region" description="Basic and acidic residues" evidence="1">
    <location>
        <begin position="80"/>
        <end position="95"/>
    </location>
</feature>
<sequence length="763" mass="88137">EPIAVRVYVRPLEITLPTDDFTTTANDPPPPPLPEKAPPPPPPVPPTVWSTMSSRIEAETSVKRWSTPVVKTEEGQPPGPEDHPSTKEGKAREGNVKTITPNYKLGTEKPSHELKLGTSGYLPNEKGDYKVSMRHEDYKLTVIDPKVRSNANMPLHSTTLPDAKREIAGDFPSQHSKRSLIKLEPLEQRRFKSTESRPITTSNYLTESVERHREMEASRLRDYLKAKESDANKPWNKPGWPGPKKTDDESLRELEHIRKSIETLQKKIKRAQSMYDLRERPTPAEFARETPRPPLPSNGRELVEKSEFDPRRRWASTGQLTVETTERNVRRAATQPPKDVSTATWQFSTQSFSPRSVVSVNGARDDILKKERAWPHLARQSTSVADESGRSLHQLQESYDRKVERFASMPMLHATDRTFIRVKDDKPRSIMKRRELETRDQMLHPSADNQIIEQRQYHRTQSNVSNKPAITETVQRFEETRRTEEVERRVQRKERRDRRSRHHSSSRHHGSHGWENGYSSGGMRSSSLQRGAVNGYLPSNETYYRQSTTRRERDHMGSRYEDEQFGRGIAHARYGSLSDSLRRGELKYIPNGEVRESHWVQNGGGRNMHKSYSTRDVFGGGDHSLSSYRRSSQQMSPFIEFPPSLPRRSDRDYRPVSKSRSYADWDDMGRAGFGREVRRYGHDDDMSRLEAEFRDSLLMPLPNGNMHEMDHRTEAIPGGYETFHRDNRANAGRRVGKDGLPVDYNEATQEYSYKREQELDRRR</sequence>
<feature type="compositionally biased region" description="Polar residues" evidence="1">
    <location>
        <begin position="627"/>
        <end position="636"/>
    </location>
</feature>
<feature type="region of interest" description="Disordered" evidence="1">
    <location>
        <begin position="227"/>
        <end position="252"/>
    </location>
</feature>
<feature type="compositionally biased region" description="Polar residues" evidence="1">
    <location>
        <begin position="537"/>
        <end position="547"/>
    </location>
</feature>
<feature type="compositionally biased region" description="Polar residues" evidence="1">
    <location>
        <begin position="457"/>
        <end position="468"/>
    </location>
</feature>
<feature type="region of interest" description="Disordered" evidence="1">
    <location>
        <begin position="627"/>
        <end position="655"/>
    </location>
</feature>
<feature type="region of interest" description="Disordered" evidence="1">
    <location>
        <begin position="457"/>
        <end position="559"/>
    </location>
</feature>
<feature type="compositionally biased region" description="Basic and acidic residues" evidence="1">
    <location>
        <begin position="549"/>
        <end position="559"/>
    </location>
</feature>
<accession>A0A7I4YDU6</accession>
<evidence type="ECO:0000313" key="3">
    <source>
        <dbReference type="WBParaSite" id="HCON_00078360-00001"/>
    </source>
</evidence>
<proteinExistence type="predicted"/>
<name>A0A7I4YDU6_HAECO</name>
<feature type="compositionally biased region" description="Pro residues" evidence="1">
    <location>
        <begin position="27"/>
        <end position="46"/>
    </location>
</feature>
<feature type="compositionally biased region" description="Basic residues" evidence="1">
    <location>
        <begin position="490"/>
        <end position="511"/>
    </location>
</feature>
<evidence type="ECO:0000313" key="2">
    <source>
        <dbReference type="Proteomes" id="UP000025227"/>
    </source>
</evidence>
<dbReference type="Proteomes" id="UP000025227">
    <property type="component" value="Unplaced"/>
</dbReference>
<organism evidence="2 3">
    <name type="scientific">Haemonchus contortus</name>
    <name type="common">Barber pole worm</name>
    <dbReference type="NCBI Taxonomy" id="6289"/>
    <lineage>
        <taxon>Eukaryota</taxon>
        <taxon>Metazoa</taxon>
        <taxon>Ecdysozoa</taxon>
        <taxon>Nematoda</taxon>
        <taxon>Chromadorea</taxon>
        <taxon>Rhabditida</taxon>
        <taxon>Rhabditina</taxon>
        <taxon>Rhabditomorpha</taxon>
        <taxon>Strongyloidea</taxon>
        <taxon>Trichostrongylidae</taxon>
        <taxon>Haemonchus</taxon>
    </lineage>
</organism>
<dbReference type="OrthoDB" id="5852895at2759"/>
<feature type="region of interest" description="Disordered" evidence="1">
    <location>
        <begin position="151"/>
        <end position="180"/>
    </location>
</feature>
<dbReference type="WBParaSite" id="HCON_00078360-00001">
    <property type="protein sequence ID" value="HCON_00078360-00001"/>
    <property type="gene ID" value="HCON_00078360"/>
</dbReference>